<organism evidence="6 7">
    <name type="scientific">Cronobacter universalis NCTC 9529</name>
    <dbReference type="NCBI Taxonomy" id="1074000"/>
    <lineage>
        <taxon>Bacteria</taxon>
        <taxon>Pseudomonadati</taxon>
        <taxon>Pseudomonadota</taxon>
        <taxon>Gammaproteobacteria</taxon>
        <taxon>Enterobacterales</taxon>
        <taxon>Enterobacteriaceae</taxon>
        <taxon>Cronobacter</taxon>
    </lineage>
</organism>
<evidence type="ECO:0000313" key="6">
    <source>
        <dbReference type="EMBL" id="STD02876.1"/>
    </source>
</evidence>
<dbReference type="PROSITE" id="PS00703">
    <property type="entry name" value="OKR_DC_1"/>
    <property type="match status" value="1"/>
</dbReference>
<dbReference type="InterPro" id="IPR015424">
    <property type="entry name" value="PyrdxlP-dep_Trfase"/>
</dbReference>
<proteinExistence type="inferred from homology"/>
<evidence type="ECO:0000256" key="4">
    <source>
        <dbReference type="ARBA" id="ARBA00023239"/>
    </source>
</evidence>
<keyword evidence="3" id="KW-0663">Pyridoxal phosphate</keyword>
<dbReference type="InterPro" id="IPR015421">
    <property type="entry name" value="PyrdxlP-dep_Trfase_major"/>
</dbReference>
<dbReference type="Proteomes" id="UP000254849">
    <property type="component" value="Unassembled WGS sequence"/>
</dbReference>
<dbReference type="Pfam" id="PF01276">
    <property type="entry name" value="OKR_DC_1"/>
    <property type="match status" value="1"/>
</dbReference>
<gene>
    <name evidence="6" type="primary">speC_1</name>
    <name evidence="6" type="ORF">NCTC9529_01232</name>
</gene>
<dbReference type="Gene3D" id="3.40.640.10">
    <property type="entry name" value="Type I PLP-dependent aspartate aminotransferase-like (Major domain)"/>
    <property type="match status" value="1"/>
</dbReference>
<dbReference type="PANTHER" id="PTHR45229:SF1">
    <property type="entry name" value="INDUCIBLE ORNITHINE DECARBOXYLASE"/>
    <property type="match status" value="1"/>
</dbReference>
<dbReference type="Gene3D" id="3.90.100.10">
    <property type="entry name" value="Orn/Lys/Arg decarboxylase, C-terminal domain"/>
    <property type="match status" value="1"/>
</dbReference>
<dbReference type="EMBL" id="UFYH01000001">
    <property type="protein sequence ID" value="STD02876.1"/>
    <property type="molecule type" value="Genomic_DNA"/>
</dbReference>
<evidence type="ECO:0000256" key="1">
    <source>
        <dbReference type="ARBA" id="ARBA00010671"/>
    </source>
</evidence>
<keyword evidence="7" id="KW-1185">Reference proteome</keyword>
<accession>A0ABY1VZT4</accession>
<name>A0ABY1VZT4_9ENTR</name>
<evidence type="ECO:0000256" key="2">
    <source>
        <dbReference type="ARBA" id="ARBA00022793"/>
    </source>
</evidence>
<dbReference type="PANTHER" id="PTHR45229">
    <property type="entry name" value="CONSTITUTIVE ORNITHINE DECARBOXYLASE"/>
    <property type="match status" value="1"/>
</dbReference>
<protein>
    <submittedName>
        <fullName evidence="6">Ornithine decarboxylase, constitutive</fullName>
        <ecNumber evidence="6">4.1.1.17</ecNumber>
    </submittedName>
</protein>
<dbReference type="InterPro" id="IPR011193">
    <property type="entry name" value="Orn/lys/arg_de-COase"/>
</dbReference>
<dbReference type="SUPFAM" id="SSF55904">
    <property type="entry name" value="Ornithine decarboxylase C-terminal domain"/>
    <property type="match status" value="1"/>
</dbReference>
<dbReference type="InterPro" id="IPR036633">
    <property type="entry name" value="Prn/Lys/Arg_de-COase_C_sf"/>
</dbReference>
<comment type="similarity">
    <text evidence="1">Belongs to the Orn/Lys/Arg decarboxylase class-I family.</text>
</comment>
<dbReference type="GO" id="GO:0004586">
    <property type="term" value="F:ornithine decarboxylase activity"/>
    <property type="evidence" value="ECO:0007669"/>
    <property type="project" value="UniProtKB-EC"/>
</dbReference>
<comment type="caution">
    <text evidence="6">The sequence shown here is derived from an EMBL/GenBank/DDBJ whole genome shotgun (WGS) entry which is preliminary data.</text>
</comment>
<dbReference type="SUPFAM" id="SSF53383">
    <property type="entry name" value="PLP-dependent transferases"/>
    <property type="match status" value="1"/>
</dbReference>
<dbReference type="InterPro" id="IPR000310">
    <property type="entry name" value="Orn/Lys/Arg_deCO2ase_major_dom"/>
</dbReference>
<evidence type="ECO:0000256" key="3">
    <source>
        <dbReference type="ARBA" id="ARBA00022898"/>
    </source>
</evidence>
<dbReference type="EC" id="4.1.1.17" evidence="6"/>
<evidence type="ECO:0000259" key="5">
    <source>
        <dbReference type="PROSITE" id="PS00703"/>
    </source>
</evidence>
<keyword evidence="2" id="KW-0210">Decarboxylase</keyword>
<evidence type="ECO:0000313" key="7">
    <source>
        <dbReference type="Proteomes" id="UP000254849"/>
    </source>
</evidence>
<dbReference type="Pfam" id="PF03711">
    <property type="entry name" value="OKR_DC_1_C"/>
    <property type="match status" value="1"/>
</dbReference>
<reference evidence="6 7" key="1">
    <citation type="submission" date="2018-06" db="EMBL/GenBank/DDBJ databases">
        <authorList>
            <consortium name="Pathogen Informatics"/>
            <person name="Doyle S."/>
        </authorList>
    </citation>
    <scope>NUCLEOTIDE SEQUENCE [LARGE SCALE GENOMIC DNA]</scope>
    <source>
        <strain evidence="7">NCTC 9529</strain>
    </source>
</reference>
<sequence length="403" mass="45539">MMAPCSPLLLTLNENDPGILVTQSVHKQQAGFSQTSQIHKKDSHIKGQPRYVPHKRMNNAFMMHASTSPFYPLFAALDINARMHEGDAGRRMWMRCVEYGIDARKMIFDNCRAIRPFVPAMVDGRPWQSYETAQIASDLRFFQFVPGERWHAFEGYAPDQYFVDPCKLLLTTPGINTETGEYEAFGVPAAVLASYLRENHIIPEKCDLNSILFLLTPAEEMSKLQQLVAQLARFETLLERDAPLADVLPSLFKQHQARYEGYTLRQLCQEMHDFYASRNVKQLQKEMFRKAHFPRVAMSPQAANQAFIRGNIELVRLEQAEGLIAAEGALPYPPGVLCVVPGEIWGGAALHYFRALEEGINLLPGFAPELQGVYVEACDGRHQVWCYVVSEKPVPQPRAEGAL</sequence>
<feature type="domain" description="Orn/Lys/Arg decarboxylases family 1 pyridoxal-P attachment site" evidence="5">
    <location>
        <begin position="22"/>
        <end position="36"/>
    </location>
</feature>
<dbReference type="Gene3D" id="3.90.1150.10">
    <property type="entry name" value="Aspartate Aminotransferase, domain 1"/>
    <property type="match status" value="1"/>
</dbReference>
<keyword evidence="4 6" id="KW-0456">Lyase</keyword>
<dbReference type="InterPro" id="IPR015422">
    <property type="entry name" value="PyrdxlP-dep_Trfase_small"/>
</dbReference>
<dbReference type="InterPro" id="IPR008286">
    <property type="entry name" value="Prn/Lys/Arg_de-COase_C"/>
</dbReference>